<dbReference type="EMBL" id="VXCE01000036">
    <property type="protein sequence ID" value="KAA8473660.1"/>
    <property type="molecule type" value="Genomic_DNA"/>
</dbReference>
<dbReference type="RefSeq" id="WP_001021329.1">
    <property type="nucleotide sequence ID" value="NZ_CBCSIA010000019.1"/>
</dbReference>
<dbReference type="GeneID" id="92804149"/>
<dbReference type="AlphaFoldDB" id="A0A1J9XXL2"/>
<dbReference type="Proteomes" id="UP000325411">
    <property type="component" value="Unassembled WGS sequence"/>
</dbReference>
<accession>A0A1J9XXL2</accession>
<keyword evidence="5" id="KW-1185">Reference proteome</keyword>
<protein>
    <submittedName>
        <fullName evidence="1">Uncharacterized protein</fullName>
    </submittedName>
</protein>
<gene>
    <name evidence="1" type="ORF">FYW06_26435</name>
    <name evidence="3" type="ORF">P3K65_10125</name>
    <name evidence="2" type="ORF">P6U22_24550</name>
</gene>
<evidence type="ECO:0000313" key="4">
    <source>
        <dbReference type="Proteomes" id="UP000325411"/>
    </source>
</evidence>
<dbReference type="EMBL" id="JARPRV010000024">
    <property type="protein sequence ID" value="MDG0944313.1"/>
    <property type="molecule type" value="Genomic_DNA"/>
</dbReference>
<dbReference type="Proteomes" id="UP001221092">
    <property type="component" value="Chromosome"/>
</dbReference>
<evidence type="ECO:0000313" key="1">
    <source>
        <dbReference type="EMBL" id="KAA8473660.1"/>
    </source>
</evidence>
<reference evidence="1 4" key="1">
    <citation type="submission" date="2019-09" db="EMBL/GenBank/DDBJ databases">
        <authorList>
            <person name="Geng P."/>
            <person name="Wan X."/>
            <person name="Zhou G."/>
            <person name="Yuan Z."/>
            <person name="Hu X."/>
        </authorList>
    </citation>
    <scope>NUCLEOTIDE SEQUENCE [LARGE SCALE GENOMIC DNA]</scope>
    <source>
        <strain evidence="1 4">EFR-4</strain>
    </source>
</reference>
<dbReference type="Proteomes" id="UP001221338">
    <property type="component" value="Unassembled WGS sequence"/>
</dbReference>
<reference evidence="3" key="3">
    <citation type="submission" date="2023-03" db="EMBL/GenBank/DDBJ databases">
        <authorList>
            <person name="Liu Z."/>
        </authorList>
    </citation>
    <scope>NUCLEOTIDE SEQUENCE</scope>
    <source>
        <strain evidence="3">Bc006</strain>
    </source>
</reference>
<organism evidence="1 4">
    <name type="scientific">Bacillus paranthracis</name>
    <dbReference type="NCBI Taxonomy" id="2026186"/>
    <lineage>
        <taxon>Bacteria</taxon>
        <taxon>Bacillati</taxon>
        <taxon>Bacillota</taxon>
        <taxon>Bacilli</taxon>
        <taxon>Bacillales</taxon>
        <taxon>Bacillaceae</taxon>
        <taxon>Bacillus</taxon>
        <taxon>Bacillus cereus group</taxon>
    </lineage>
</organism>
<dbReference type="EMBL" id="CP119629">
    <property type="protein sequence ID" value="WES08799.1"/>
    <property type="molecule type" value="Genomic_DNA"/>
</dbReference>
<sequence length="69" mass="8117">MNIIINFEPFNPIMNDIAIKLAMVLFIPLFLALLVKVILMKFMRESVAGRLAYLSCLFFMYYVFKFVTE</sequence>
<evidence type="ECO:0000313" key="2">
    <source>
        <dbReference type="EMBL" id="MDG0944313.1"/>
    </source>
</evidence>
<proteinExistence type="predicted"/>
<reference evidence="2 5" key="2">
    <citation type="submission" date="2023-03" db="EMBL/GenBank/DDBJ databases">
        <title>Genetic diversity of Bacillus cereus sensu lato isolates from Slovenia.</title>
        <authorList>
            <person name="Abdelli M."/>
        </authorList>
    </citation>
    <scope>NUCLEOTIDE SEQUENCE [LARGE SCALE GENOMIC DNA]</scope>
    <source>
        <strain evidence="2 5">SIBC61B</strain>
    </source>
</reference>
<name>A0A1J9XXL2_9BACI</name>
<evidence type="ECO:0000313" key="3">
    <source>
        <dbReference type="EMBL" id="WES08799.1"/>
    </source>
</evidence>
<evidence type="ECO:0000313" key="5">
    <source>
        <dbReference type="Proteomes" id="UP001221338"/>
    </source>
</evidence>